<accession>A0A1G6G4G9</accession>
<dbReference type="SUPFAM" id="SSF51261">
    <property type="entry name" value="Duplicated hybrid motif"/>
    <property type="match status" value="1"/>
</dbReference>
<dbReference type="SMART" id="SM00047">
    <property type="entry name" value="LYZ2"/>
    <property type="match status" value="1"/>
</dbReference>
<dbReference type="Pfam" id="PF01551">
    <property type="entry name" value="Peptidase_M23"/>
    <property type="match status" value="1"/>
</dbReference>
<dbReference type="InterPro" id="IPR016047">
    <property type="entry name" value="M23ase_b-sheet_dom"/>
</dbReference>
<feature type="compositionally biased region" description="Polar residues" evidence="2">
    <location>
        <begin position="173"/>
        <end position="182"/>
    </location>
</feature>
<dbReference type="PANTHER" id="PTHR33308:SF9">
    <property type="entry name" value="PEPTIDOGLYCAN HYDROLASE FLGJ"/>
    <property type="match status" value="1"/>
</dbReference>
<evidence type="ECO:0000259" key="3">
    <source>
        <dbReference type="SMART" id="SM00047"/>
    </source>
</evidence>
<dbReference type="RefSeq" id="WP_074557819.1">
    <property type="nucleotide sequence ID" value="NZ_FMYE01000014.1"/>
</dbReference>
<reference evidence="4 5" key="1">
    <citation type="submission" date="2016-10" db="EMBL/GenBank/DDBJ databases">
        <authorList>
            <person name="de Groot N.N."/>
        </authorList>
    </citation>
    <scope>NUCLEOTIDE SEQUENCE [LARGE SCALE GENOMIC DNA]</scope>
    <source>
        <strain evidence="4 5">NLAE-zl-C500</strain>
    </source>
</reference>
<feature type="domain" description="Mannosyl-glycoprotein endo-beta-N-acetylglucosamidase-like" evidence="3">
    <location>
        <begin position="1"/>
        <end position="148"/>
    </location>
</feature>
<evidence type="ECO:0000256" key="2">
    <source>
        <dbReference type="SAM" id="MobiDB-lite"/>
    </source>
</evidence>
<dbReference type="Gene3D" id="1.10.530.10">
    <property type="match status" value="1"/>
</dbReference>
<dbReference type="Proteomes" id="UP000183670">
    <property type="component" value="Unassembled WGS sequence"/>
</dbReference>
<gene>
    <name evidence="4" type="ORF">SAMN05192581_101444</name>
</gene>
<dbReference type="Pfam" id="PF01832">
    <property type="entry name" value="Glucosaminidase"/>
    <property type="match status" value="1"/>
</dbReference>
<feature type="region of interest" description="Disordered" evidence="2">
    <location>
        <begin position="158"/>
        <end position="182"/>
    </location>
</feature>
<evidence type="ECO:0000313" key="5">
    <source>
        <dbReference type="Proteomes" id="UP000183670"/>
    </source>
</evidence>
<evidence type="ECO:0000256" key="1">
    <source>
        <dbReference type="ARBA" id="ARBA00022801"/>
    </source>
</evidence>
<dbReference type="InterPro" id="IPR011055">
    <property type="entry name" value="Dup_hybrid_motif"/>
</dbReference>
<dbReference type="EMBL" id="FMYE01000014">
    <property type="protein sequence ID" value="SDB76880.1"/>
    <property type="molecule type" value="Genomic_DNA"/>
</dbReference>
<protein>
    <submittedName>
        <fullName evidence="4">Flagellum-specific peptidoglycan hydrolase FlgJ</fullName>
    </submittedName>
</protein>
<dbReference type="GO" id="GO:0004040">
    <property type="term" value="F:amidase activity"/>
    <property type="evidence" value="ECO:0007669"/>
    <property type="project" value="InterPro"/>
</dbReference>
<name>A0A1G6G4G9_BACOV</name>
<organism evidence="4 5">
    <name type="scientific">Bacteroides ovatus</name>
    <dbReference type="NCBI Taxonomy" id="28116"/>
    <lineage>
        <taxon>Bacteria</taxon>
        <taxon>Pseudomonadati</taxon>
        <taxon>Bacteroidota</taxon>
        <taxon>Bacteroidia</taxon>
        <taxon>Bacteroidales</taxon>
        <taxon>Bacteroidaceae</taxon>
        <taxon>Bacteroides</taxon>
    </lineage>
</organism>
<sequence length="537" mass="58994">MSKNSEYASKYAPEACEQMKRYGIPASVILAQAILESSNGQSQLARNENNHFGIKATQSWISNGGKYGLYTDDKPNEKFCSYASVGDSYEHHSQFLKNSTRYKGCFSLSADDYKGWTKGIEKAGYATGGGYAANLQKIIEVNGLQKYDKQVMAEMQSQGKSFGVEQNKRSTDRYSGNTQISGIVDTNSSKTINANISNDYSFPLKRDEFLFITSPFGMRNDPMDKSKEQMHKGIDIRTDHEAVLATEKSGKVIAVNQNANTAGGKTLTVEYQREDKSKVQVTYMHLDSVDMKVGDDVIAGQKLGISGNTGTRTTGEHLHLGVKAITSEGASRDVDPAAYLAEIAQKGNIQLQALHNGNDLLAKYKSDVKPEQETNLSPDDWMKKLLSSEDSGTGLSTGDPIMEKAMSMFMSLLPLALMIDNKSDEEKKESISQSVNGKQVDLKSLLPTLKECKLSVDTDGKAVLIADNGTTKVSRELTNAEMSRLSSILSNTELTDEAKRLRISGMVNTLVLSQQASQNYEEAVSQQEGQQQNMQRK</sequence>
<dbReference type="InterPro" id="IPR002901">
    <property type="entry name" value="MGlyc_endo_b_GlcNAc-like_dom"/>
</dbReference>
<dbReference type="Gene3D" id="2.70.70.10">
    <property type="entry name" value="Glucose Permease (Domain IIA)"/>
    <property type="match status" value="1"/>
</dbReference>
<proteinExistence type="predicted"/>
<dbReference type="AlphaFoldDB" id="A0A1G6G4G9"/>
<evidence type="ECO:0000313" key="4">
    <source>
        <dbReference type="EMBL" id="SDB76880.1"/>
    </source>
</evidence>
<dbReference type="InterPro" id="IPR051056">
    <property type="entry name" value="Glycosyl_Hydrolase_73"/>
</dbReference>
<keyword evidence="1 4" id="KW-0378">Hydrolase</keyword>
<dbReference type="PANTHER" id="PTHR33308">
    <property type="entry name" value="PEPTIDOGLYCAN HYDROLASE FLGJ"/>
    <property type="match status" value="1"/>
</dbReference>
<dbReference type="CDD" id="cd12797">
    <property type="entry name" value="M23_peptidase"/>
    <property type="match status" value="1"/>
</dbReference>